<dbReference type="InterPro" id="IPR014729">
    <property type="entry name" value="Rossmann-like_a/b/a_fold"/>
</dbReference>
<sequence>MIKPLFQNIVILINGSEASIHAAQYGILLSKLYRCNLKAVYVVDTASLKQLTLSKFFVADESAMYEENLQNDGKRYLDYVAELGKAKGVKIETELRKGAVWSEVILAADEMKAGLILLGGFQSEMNSSKVEKHDAVSSSSMEILLHANCSVLVVREKMVEQLYKLA</sequence>
<dbReference type="Gene3D" id="3.40.50.620">
    <property type="entry name" value="HUPs"/>
    <property type="match status" value="1"/>
</dbReference>
<dbReference type="Pfam" id="PF00582">
    <property type="entry name" value="Usp"/>
    <property type="match status" value="1"/>
</dbReference>
<evidence type="ECO:0000259" key="1">
    <source>
        <dbReference type="Pfam" id="PF00582"/>
    </source>
</evidence>
<organism evidence="2 3">
    <name type="scientific">Candidatus Treponema excrementipullorum</name>
    <dbReference type="NCBI Taxonomy" id="2838768"/>
    <lineage>
        <taxon>Bacteria</taxon>
        <taxon>Pseudomonadati</taxon>
        <taxon>Spirochaetota</taxon>
        <taxon>Spirochaetia</taxon>
        <taxon>Spirochaetales</taxon>
        <taxon>Treponemataceae</taxon>
        <taxon>Treponema</taxon>
    </lineage>
</organism>
<dbReference type="SUPFAM" id="SSF52402">
    <property type="entry name" value="Adenine nucleotide alpha hydrolases-like"/>
    <property type="match status" value="1"/>
</dbReference>
<reference evidence="2" key="1">
    <citation type="journal article" date="2021" name="PeerJ">
        <title>Extensive microbial diversity within the chicken gut microbiome revealed by metagenomics and culture.</title>
        <authorList>
            <person name="Gilroy R."/>
            <person name="Ravi A."/>
            <person name="Getino M."/>
            <person name="Pursley I."/>
            <person name="Horton D.L."/>
            <person name="Alikhan N.F."/>
            <person name="Baker D."/>
            <person name="Gharbi K."/>
            <person name="Hall N."/>
            <person name="Watson M."/>
            <person name="Adriaenssens E.M."/>
            <person name="Foster-Nyarko E."/>
            <person name="Jarju S."/>
            <person name="Secka A."/>
            <person name="Antonio M."/>
            <person name="Oren A."/>
            <person name="Chaudhuri R.R."/>
            <person name="La Ragione R."/>
            <person name="Hildebrand F."/>
            <person name="Pallen M.J."/>
        </authorList>
    </citation>
    <scope>NUCLEOTIDE SEQUENCE</scope>
    <source>
        <strain evidence="2">Gambia15-2214</strain>
    </source>
</reference>
<evidence type="ECO:0000313" key="3">
    <source>
        <dbReference type="Proteomes" id="UP000823914"/>
    </source>
</evidence>
<feature type="domain" description="UspA" evidence="1">
    <location>
        <begin position="6"/>
        <end position="155"/>
    </location>
</feature>
<evidence type="ECO:0000313" key="2">
    <source>
        <dbReference type="EMBL" id="MBU3850399.1"/>
    </source>
</evidence>
<comment type="caution">
    <text evidence="2">The sequence shown here is derived from an EMBL/GenBank/DDBJ whole genome shotgun (WGS) entry which is preliminary data.</text>
</comment>
<dbReference type="Proteomes" id="UP000823914">
    <property type="component" value="Unassembled WGS sequence"/>
</dbReference>
<name>A0A9E2NZT0_9SPIR</name>
<dbReference type="InterPro" id="IPR006016">
    <property type="entry name" value="UspA"/>
</dbReference>
<accession>A0A9E2NZT0</accession>
<reference evidence="2" key="2">
    <citation type="submission" date="2021-04" db="EMBL/GenBank/DDBJ databases">
        <authorList>
            <person name="Gilroy R."/>
        </authorList>
    </citation>
    <scope>NUCLEOTIDE SEQUENCE</scope>
    <source>
        <strain evidence="2">Gambia15-2214</strain>
    </source>
</reference>
<dbReference type="EMBL" id="JAHLFV010000177">
    <property type="protein sequence ID" value="MBU3850399.1"/>
    <property type="molecule type" value="Genomic_DNA"/>
</dbReference>
<dbReference type="AlphaFoldDB" id="A0A9E2NZT0"/>
<dbReference type="CDD" id="cd00293">
    <property type="entry name" value="USP-like"/>
    <property type="match status" value="1"/>
</dbReference>
<protein>
    <submittedName>
        <fullName evidence="2">Universal stress protein</fullName>
    </submittedName>
</protein>
<proteinExistence type="predicted"/>
<gene>
    <name evidence="2" type="ORF">IAA16_07530</name>
</gene>